<dbReference type="GeneID" id="98125387"/>
<feature type="transmembrane region" description="Helical" evidence="1">
    <location>
        <begin position="243"/>
        <end position="261"/>
    </location>
</feature>
<dbReference type="Proteomes" id="UP001600064">
    <property type="component" value="Unassembled WGS sequence"/>
</dbReference>
<comment type="caution">
    <text evidence="2">The sequence shown here is derived from an EMBL/GenBank/DDBJ whole genome shotgun (WGS) entry which is preliminary data.</text>
</comment>
<reference evidence="2 3" key="1">
    <citation type="journal article" date="2024" name="Commun. Biol.">
        <title>Comparative genomic analysis of thermophilic fungi reveals convergent evolutionary adaptations and gene losses.</title>
        <authorList>
            <person name="Steindorff A.S."/>
            <person name="Aguilar-Pontes M.V."/>
            <person name="Robinson A.J."/>
            <person name="Andreopoulos B."/>
            <person name="LaButti K."/>
            <person name="Kuo A."/>
            <person name="Mondo S."/>
            <person name="Riley R."/>
            <person name="Otillar R."/>
            <person name="Haridas S."/>
            <person name="Lipzen A."/>
            <person name="Grimwood J."/>
            <person name="Schmutz J."/>
            <person name="Clum A."/>
            <person name="Reid I.D."/>
            <person name="Moisan M.C."/>
            <person name="Butler G."/>
            <person name="Nguyen T.T.M."/>
            <person name="Dewar K."/>
            <person name="Conant G."/>
            <person name="Drula E."/>
            <person name="Henrissat B."/>
            <person name="Hansel C."/>
            <person name="Singer S."/>
            <person name="Hutchinson M.I."/>
            <person name="de Vries R.P."/>
            <person name="Natvig D.O."/>
            <person name="Powell A.J."/>
            <person name="Tsang A."/>
            <person name="Grigoriev I.V."/>
        </authorList>
    </citation>
    <scope>NUCLEOTIDE SEQUENCE [LARGE SCALE GENOMIC DNA]</scope>
    <source>
        <strain evidence="2 3">ATCC 22073</strain>
    </source>
</reference>
<dbReference type="PANTHER" id="PTHR37992">
    <property type="entry name" value="EXPRESSED PROTEIN"/>
    <property type="match status" value="1"/>
</dbReference>
<protein>
    <recommendedName>
        <fullName evidence="4">DUF1774-domain-containing protein</fullName>
    </recommendedName>
</protein>
<evidence type="ECO:0000256" key="1">
    <source>
        <dbReference type="SAM" id="Phobius"/>
    </source>
</evidence>
<dbReference type="RefSeq" id="XP_070865722.1">
    <property type="nucleotide sequence ID" value="XM_071010743.1"/>
</dbReference>
<dbReference type="EMBL" id="JAZGUE010000004">
    <property type="protein sequence ID" value="KAL2266995.1"/>
    <property type="molecule type" value="Genomic_DNA"/>
</dbReference>
<evidence type="ECO:0000313" key="2">
    <source>
        <dbReference type="EMBL" id="KAL2266995.1"/>
    </source>
</evidence>
<keyword evidence="1" id="KW-0472">Membrane</keyword>
<feature type="transmembrane region" description="Helical" evidence="1">
    <location>
        <begin position="130"/>
        <end position="149"/>
    </location>
</feature>
<keyword evidence="3" id="KW-1185">Reference proteome</keyword>
<dbReference type="PANTHER" id="PTHR37992:SF1">
    <property type="entry name" value="DUF1774-DOMAIN-CONTAINING PROTEIN"/>
    <property type="match status" value="1"/>
</dbReference>
<keyword evidence="1" id="KW-1133">Transmembrane helix</keyword>
<sequence>MNLQQVNPFARRESHGAGAILWYRFLTVVSWALAVAFTVHYTFEAPPGHGKHHGRTIWDQNGAHPSGFTLNSIITSVYWISLFVLQLGYVARLFSPNAETAHEACSVGSHFVVHNLLHSAFVALFVRSRFILAEIVLLANFVNLSALYFRHTTRPTKQELEQEAGRPPSPTGGRGSAFLRLVTIHLPVVSGPLAWTFVAIYWNGAIMVPFQNSLLARILANVLVWSILGYGSFFLLFYKDYTVGFSLSVLTAALAVGQFLRQIIALQWIFGFTIMGVLFLLSLVVALPEWAGMQVSWPSQVGERAPLLADARNQER</sequence>
<evidence type="ECO:0000313" key="3">
    <source>
        <dbReference type="Proteomes" id="UP001600064"/>
    </source>
</evidence>
<feature type="transmembrane region" description="Helical" evidence="1">
    <location>
        <begin position="268"/>
        <end position="287"/>
    </location>
</feature>
<feature type="transmembrane region" description="Helical" evidence="1">
    <location>
        <begin position="177"/>
        <end position="202"/>
    </location>
</feature>
<dbReference type="InterPro" id="IPR013920">
    <property type="entry name" value="DUF1774_fun"/>
</dbReference>
<feature type="transmembrane region" description="Helical" evidence="1">
    <location>
        <begin position="21"/>
        <end position="43"/>
    </location>
</feature>
<keyword evidence="1" id="KW-0812">Transmembrane</keyword>
<evidence type="ECO:0008006" key="4">
    <source>
        <dbReference type="Google" id="ProtNLM"/>
    </source>
</evidence>
<proteinExistence type="predicted"/>
<feature type="transmembrane region" description="Helical" evidence="1">
    <location>
        <begin position="63"/>
        <end position="85"/>
    </location>
</feature>
<accession>A0ABR4D9F2</accession>
<organism evidence="2 3">
    <name type="scientific">Remersonia thermophila</name>
    <dbReference type="NCBI Taxonomy" id="72144"/>
    <lineage>
        <taxon>Eukaryota</taxon>
        <taxon>Fungi</taxon>
        <taxon>Dikarya</taxon>
        <taxon>Ascomycota</taxon>
        <taxon>Pezizomycotina</taxon>
        <taxon>Sordariomycetes</taxon>
        <taxon>Sordariomycetidae</taxon>
        <taxon>Sordariales</taxon>
        <taxon>Sordariales incertae sedis</taxon>
        <taxon>Remersonia</taxon>
    </lineage>
</organism>
<dbReference type="Pfam" id="PF08611">
    <property type="entry name" value="DUF1774"/>
    <property type="match status" value="1"/>
</dbReference>
<name>A0ABR4D9F2_9PEZI</name>
<feature type="transmembrane region" description="Helical" evidence="1">
    <location>
        <begin position="214"/>
        <end position="237"/>
    </location>
</feature>
<gene>
    <name evidence="2" type="ORF">VTJ83DRAFT_4272</name>
</gene>